<organism evidence="1 2">
    <name type="scientific">Paenibacillus rhizosphaerae</name>
    <dbReference type="NCBI Taxonomy" id="297318"/>
    <lineage>
        <taxon>Bacteria</taxon>
        <taxon>Bacillati</taxon>
        <taxon>Bacillota</taxon>
        <taxon>Bacilli</taxon>
        <taxon>Bacillales</taxon>
        <taxon>Paenibacillaceae</taxon>
        <taxon>Paenibacillus</taxon>
    </lineage>
</organism>
<evidence type="ECO:0000313" key="2">
    <source>
        <dbReference type="Proteomes" id="UP000517523"/>
    </source>
</evidence>
<comment type="caution">
    <text evidence="1">The sequence shown here is derived from an EMBL/GenBank/DDBJ whole genome shotgun (WGS) entry which is preliminary data.</text>
</comment>
<accession>A0A839TRV0</accession>
<dbReference type="AlphaFoldDB" id="A0A839TRV0"/>
<protein>
    <submittedName>
        <fullName evidence="1">Uncharacterized protein</fullName>
    </submittedName>
</protein>
<dbReference type="Proteomes" id="UP000517523">
    <property type="component" value="Unassembled WGS sequence"/>
</dbReference>
<dbReference type="EMBL" id="JACHXJ010000002">
    <property type="protein sequence ID" value="MBB3128128.1"/>
    <property type="molecule type" value="Genomic_DNA"/>
</dbReference>
<evidence type="ECO:0000313" key="1">
    <source>
        <dbReference type="EMBL" id="MBB3128128.1"/>
    </source>
</evidence>
<gene>
    <name evidence="1" type="ORF">FHS19_002782</name>
</gene>
<proteinExistence type="predicted"/>
<sequence length="44" mass="4987">MSGSLLFITIGNKASGSQLKICKLFLISSLYKLKKMYYICLCKH</sequence>
<name>A0A839TRV0_9BACL</name>
<reference evidence="1 2" key="1">
    <citation type="submission" date="2020-08" db="EMBL/GenBank/DDBJ databases">
        <title>Genomic Encyclopedia of Type Strains, Phase III (KMG-III): the genomes of soil and plant-associated and newly described type strains.</title>
        <authorList>
            <person name="Whitman W."/>
        </authorList>
    </citation>
    <scope>NUCLEOTIDE SEQUENCE [LARGE SCALE GENOMIC DNA]</scope>
    <source>
        <strain evidence="1 2">CECT 5831</strain>
    </source>
</reference>